<organism evidence="5 6">
    <name type="scientific">Ligaoa zhengdingensis</name>
    <dbReference type="NCBI Taxonomy" id="2763658"/>
    <lineage>
        <taxon>Bacteria</taxon>
        <taxon>Bacillati</taxon>
        <taxon>Bacillota</taxon>
        <taxon>Clostridia</taxon>
        <taxon>Eubacteriales</taxon>
        <taxon>Oscillospiraceae</taxon>
        <taxon>Ligaoa</taxon>
    </lineage>
</organism>
<dbReference type="AlphaFoldDB" id="A0A926E0C6"/>
<evidence type="ECO:0000256" key="1">
    <source>
        <dbReference type="ARBA" id="ARBA00022801"/>
    </source>
</evidence>
<dbReference type="Proteomes" id="UP000653127">
    <property type="component" value="Unassembled WGS sequence"/>
</dbReference>
<feature type="active site" description="Proton donor/acceptor" evidence="2">
    <location>
        <position position="224"/>
    </location>
</feature>
<dbReference type="Gene3D" id="2.40.260.10">
    <property type="entry name" value="Sortase"/>
    <property type="match status" value="1"/>
</dbReference>
<keyword evidence="4" id="KW-0812">Transmembrane</keyword>
<sequence>MPVHRAPGSEHTEYQGRSRRRTRRGRRRIPPKAIFRMSMLLVLLTGCGFGITHLCQSLSQPDAPVVVAQAADGEVEGESATLPVSIPDLDVMPCYSEEAYVVSYLDVAPGVSVHPLLQELYSAQAAASITTAEGEPIVVAPVTTNSGGSGVDNIASWKAQNSDVIGWLKVPGTNINYPVVQGPTTDYYTAKGYDKNYSKQGVIWVDSNCSVSGGLSPNTVIYGHNWTNYSANPRIGSPSDTHFAQLTAFQHLSFAQSHPYLYFSTEGNEMVWQIFAAFYTDIDFNYISSAGGQWIIDGAKARSEHIYDVPVSGSDKIITLSTCTRRFGSSNRQRFVVMAKLVDSANTSVSITANPNPVRPNL</sequence>
<feature type="compositionally biased region" description="Basic residues" evidence="3">
    <location>
        <begin position="17"/>
        <end position="28"/>
    </location>
</feature>
<dbReference type="InterPro" id="IPR009835">
    <property type="entry name" value="SrtB"/>
</dbReference>
<keyword evidence="6" id="KW-1185">Reference proteome</keyword>
<proteinExistence type="predicted"/>
<dbReference type="InterPro" id="IPR005754">
    <property type="entry name" value="Sortase"/>
</dbReference>
<name>A0A926E0C6_9FIRM</name>
<keyword evidence="4" id="KW-0472">Membrane</keyword>
<dbReference type="CDD" id="cd05826">
    <property type="entry name" value="Sortase_B"/>
    <property type="match status" value="1"/>
</dbReference>
<feature type="compositionally biased region" description="Basic and acidic residues" evidence="3">
    <location>
        <begin position="7"/>
        <end position="16"/>
    </location>
</feature>
<evidence type="ECO:0000256" key="3">
    <source>
        <dbReference type="SAM" id="MobiDB-lite"/>
    </source>
</evidence>
<evidence type="ECO:0000256" key="2">
    <source>
        <dbReference type="PIRSR" id="PIRSR605754-1"/>
    </source>
</evidence>
<dbReference type="InterPro" id="IPR023365">
    <property type="entry name" value="Sortase_dom-sf"/>
</dbReference>
<evidence type="ECO:0000313" key="5">
    <source>
        <dbReference type="EMBL" id="MBC8547451.1"/>
    </source>
</evidence>
<feature type="active site" description="Acyl-thioester intermediate" evidence="2">
    <location>
        <position position="323"/>
    </location>
</feature>
<dbReference type="EMBL" id="JACRST010000020">
    <property type="protein sequence ID" value="MBC8547451.1"/>
    <property type="molecule type" value="Genomic_DNA"/>
</dbReference>
<protein>
    <submittedName>
        <fullName evidence="5">Class B sortase</fullName>
    </submittedName>
</protein>
<dbReference type="Pfam" id="PF04203">
    <property type="entry name" value="Sortase"/>
    <property type="match status" value="1"/>
</dbReference>
<dbReference type="SUPFAM" id="SSF63817">
    <property type="entry name" value="Sortase"/>
    <property type="match status" value="1"/>
</dbReference>
<comment type="caution">
    <text evidence="5">The sequence shown here is derived from an EMBL/GenBank/DDBJ whole genome shotgun (WGS) entry which is preliminary data.</text>
</comment>
<reference evidence="5" key="1">
    <citation type="submission" date="2020-08" db="EMBL/GenBank/DDBJ databases">
        <title>Genome public.</title>
        <authorList>
            <person name="Liu C."/>
            <person name="Sun Q."/>
        </authorList>
    </citation>
    <scope>NUCLEOTIDE SEQUENCE</scope>
    <source>
        <strain evidence="5">NSJ-31</strain>
    </source>
</reference>
<evidence type="ECO:0000313" key="6">
    <source>
        <dbReference type="Proteomes" id="UP000653127"/>
    </source>
</evidence>
<gene>
    <name evidence="5" type="ORF">H8711_10990</name>
</gene>
<keyword evidence="1" id="KW-0378">Hydrolase</keyword>
<accession>A0A926E0C6</accession>
<feature type="region of interest" description="Disordered" evidence="3">
    <location>
        <begin position="1"/>
        <end position="28"/>
    </location>
</feature>
<keyword evidence="4" id="KW-1133">Transmembrane helix</keyword>
<evidence type="ECO:0000256" key="4">
    <source>
        <dbReference type="SAM" id="Phobius"/>
    </source>
</evidence>
<dbReference type="GO" id="GO:0016787">
    <property type="term" value="F:hydrolase activity"/>
    <property type="evidence" value="ECO:0007669"/>
    <property type="project" value="UniProtKB-KW"/>
</dbReference>
<dbReference type="RefSeq" id="WP_249283495.1">
    <property type="nucleotide sequence ID" value="NZ_JACRST010000020.1"/>
</dbReference>
<feature type="transmembrane region" description="Helical" evidence="4">
    <location>
        <begin position="33"/>
        <end position="54"/>
    </location>
</feature>